<evidence type="ECO:0000313" key="2">
    <source>
        <dbReference type="Proteomes" id="UP000887565"/>
    </source>
</evidence>
<dbReference type="WBParaSite" id="nRc.2.0.1.t36262-RA">
    <property type="protein sequence ID" value="nRc.2.0.1.t36262-RA"/>
    <property type="gene ID" value="nRc.2.0.1.g36262"/>
</dbReference>
<feature type="chain" id="PRO_5037755886" evidence="1">
    <location>
        <begin position="22"/>
        <end position="119"/>
    </location>
</feature>
<accession>A0A915KC28</accession>
<reference evidence="3" key="1">
    <citation type="submission" date="2022-11" db="UniProtKB">
        <authorList>
            <consortium name="WormBaseParasite"/>
        </authorList>
    </citation>
    <scope>IDENTIFICATION</scope>
</reference>
<proteinExistence type="predicted"/>
<sequence>MSLLTPSILIFLCSTITITFGFPIAYNDDGMATGPLNFLTAENRLLPKIRSVQLIGFPAAAEDFLVNNNGRSMVMLLPSEPKKRALDRKPEISPLRFGRLRDVRFIRLGNKVAASLSVH</sequence>
<evidence type="ECO:0000313" key="3">
    <source>
        <dbReference type="WBParaSite" id="nRc.2.0.1.t36262-RA"/>
    </source>
</evidence>
<feature type="signal peptide" evidence="1">
    <location>
        <begin position="1"/>
        <end position="21"/>
    </location>
</feature>
<name>A0A915KC28_ROMCU</name>
<keyword evidence="2" id="KW-1185">Reference proteome</keyword>
<dbReference type="AlphaFoldDB" id="A0A915KC28"/>
<organism evidence="2 3">
    <name type="scientific">Romanomermis culicivorax</name>
    <name type="common">Nematode worm</name>
    <dbReference type="NCBI Taxonomy" id="13658"/>
    <lineage>
        <taxon>Eukaryota</taxon>
        <taxon>Metazoa</taxon>
        <taxon>Ecdysozoa</taxon>
        <taxon>Nematoda</taxon>
        <taxon>Enoplea</taxon>
        <taxon>Dorylaimia</taxon>
        <taxon>Mermithida</taxon>
        <taxon>Mermithoidea</taxon>
        <taxon>Mermithidae</taxon>
        <taxon>Romanomermis</taxon>
    </lineage>
</organism>
<dbReference type="Proteomes" id="UP000887565">
    <property type="component" value="Unplaced"/>
</dbReference>
<evidence type="ECO:0000256" key="1">
    <source>
        <dbReference type="SAM" id="SignalP"/>
    </source>
</evidence>
<keyword evidence="1" id="KW-0732">Signal</keyword>
<protein>
    <submittedName>
        <fullName evidence="3">Uncharacterized protein</fullName>
    </submittedName>
</protein>